<protein>
    <submittedName>
        <fullName evidence="1">Cyclase family protein</fullName>
        <ecNumber evidence="1">3.5.-.-</ecNumber>
    </submittedName>
</protein>
<evidence type="ECO:0000313" key="2">
    <source>
        <dbReference type="Proteomes" id="UP001589750"/>
    </source>
</evidence>
<proteinExistence type="predicted"/>
<reference evidence="1 2" key="1">
    <citation type="submission" date="2024-09" db="EMBL/GenBank/DDBJ databases">
        <authorList>
            <person name="Sun Q."/>
            <person name="Mori K."/>
        </authorList>
    </citation>
    <scope>NUCLEOTIDE SEQUENCE [LARGE SCALE GENOMIC DNA]</scope>
    <source>
        <strain evidence="1 2">JCM 9626</strain>
    </source>
</reference>
<name>A0ABV5KG97_9ACTN</name>
<keyword evidence="2" id="KW-1185">Reference proteome</keyword>
<dbReference type="InterPro" id="IPR037175">
    <property type="entry name" value="KFase_sf"/>
</dbReference>
<organism evidence="1 2">
    <name type="scientific">Nocardioides plantarum</name>
    <dbReference type="NCBI Taxonomy" id="29299"/>
    <lineage>
        <taxon>Bacteria</taxon>
        <taxon>Bacillati</taxon>
        <taxon>Actinomycetota</taxon>
        <taxon>Actinomycetes</taxon>
        <taxon>Propionibacteriales</taxon>
        <taxon>Nocardioidaceae</taxon>
        <taxon>Nocardioides</taxon>
    </lineage>
</organism>
<dbReference type="SUPFAM" id="SSF102198">
    <property type="entry name" value="Putative cyclase"/>
    <property type="match status" value="1"/>
</dbReference>
<dbReference type="Pfam" id="PF04199">
    <property type="entry name" value="Cyclase"/>
    <property type="match status" value="1"/>
</dbReference>
<dbReference type="Gene3D" id="3.50.30.50">
    <property type="entry name" value="Putative cyclase"/>
    <property type="match status" value="1"/>
</dbReference>
<dbReference type="PANTHER" id="PTHR43564">
    <property type="entry name" value="KYNURENINE FORMAMIDASE-LIKE PROTEIN"/>
    <property type="match status" value="1"/>
</dbReference>
<dbReference type="GO" id="GO:0016787">
    <property type="term" value="F:hydrolase activity"/>
    <property type="evidence" value="ECO:0007669"/>
    <property type="project" value="UniProtKB-KW"/>
</dbReference>
<keyword evidence="1" id="KW-0378">Hydrolase</keyword>
<gene>
    <name evidence="1" type="ORF">ACFFRI_22125</name>
</gene>
<accession>A0ABV5KG97</accession>
<comment type="caution">
    <text evidence="1">The sequence shown here is derived from an EMBL/GenBank/DDBJ whole genome shotgun (WGS) entry which is preliminary data.</text>
</comment>
<dbReference type="InterPro" id="IPR007325">
    <property type="entry name" value="KFase/CYL"/>
</dbReference>
<dbReference type="EC" id="3.5.-.-" evidence="1"/>
<dbReference type="EMBL" id="JBHMDG010000047">
    <property type="protein sequence ID" value="MFB9315758.1"/>
    <property type="molecule type" value="Genomic_DNA"/>
</dbReference>
<sequence length="253" mass="27875">MTDDHSPFPLWALQRRLLADHVFTDLTHAFHPGQPHFPQFPDEERDQVFDMADGAGFNVHRYTLVGQWGTHVDPPSHFVQGARTLDEVPVEQMVLPLVVLDISERVAADADAVPTLADVTAWEERHGPMPSGCFVALRTDWWKRWPDAAAMENRDADGTSHAPGWSREVLEDLITRVGAVAVGHEQTDTDAGASTSAGDYGLELLVLEHDLWQLELMARLDEVPEAGALVVASWPKPLGGSGFPARAFAIHAR</sequence>
<dbReference type="RefSeq" id="WP_140009559.1">
    <property type="nucleotide sequence ID" value="NZ_JBHMDG010000047.1"/>
</dbReference>
<dbReference type="Proteomes" id="UP001589750">
    <property type="component" value="Unassembled WGS sequence"/>
</dbReference>
<evidence type="ECO:0000313" key="1">
    <source>
        <dbReference type="EMBL" id="MFB9315758.1"/>
    </source>
</evidence>
<dbReference type="PANTHER" id="PTHR43564:SF2">
    <property type="entry name" value="BLR6059 PROTEIN"/>
    <property type="match status" value="1"/>
</dbReference>